<dbReference type="GO" id="GO:0016757">
    <property type="term" value="F:glycosyltransferase activity"/>
    <property type="evidence" value="ECO:0007669"/>
    <property type="project" value="UniProtKB-KW"/>
</dbReference>
<dbReference type="PANTHER" id="PTHR48090">
    <property type="entry name" value="UNDECAPRENYL-PHOSPHATE 4-DEOXY-4-FORMAMIDO-L-ARABINOSE TRANSFERASE-RELATED"/>
    <property type="match status" value="1"/>
</dbReference>
<evidence type="ECO:0000313" key="9">
    <source>
        <dbReference type="EMBL" id="KKN81310.1"/>
    </source>
</evidence>
<evidence type="ECO:0000256" key="5">
    <source>
        <dbReference type="ARBA" id="ARBA00022989"/>
    </source>
</evidence>
<dbReference type="EMBL" id="LAZR01000217">
    <property type="protein sequence ID" value="KKN81310.1"/>
    <property type="molecule type" value="Genomic_DNA"/>
</dbReference>
<evidence type="ECO:0000256" key="2">
    <source>
        <dbReference type="ARBA" id="ARBA00022676"/>
    </source>
</evidence>
<evidence type="ECO:0000259" key="8">
    <source>
        <dbReference type="Pfam" id="PF00535"/>
    </source>
</evidence>
<keyword evidence="5 7" id="KW-1133">Transmembrane helix</keyword>
<gene>
    <name evidence="9" type="ORF">LCGC14_0321470</name>
</gene>
<feature type="domain" description="Glycosyltransferase 2-like" evidence="8">
    <location>
        <begin position="12"/>
        <end position="117"/>
    </location>
</feature>
<evidence type="ECO:0000256" key="4">
    <source>
        <dbReference type="ARBA" id="ARBA00022692"/>
    </source>
</evidence>
<keyword evidence="3" id="KW-0808">Transferase</keyword>
<comment type="caution">
    <text evidence="9">The sequence shown here is derived from an EMBL/GenBank/DDBJ whole genome shotgun (WGS) entry which is preliminary data.</text>
</comment>
<organism evidence="9">
    <name type="scientific">marine sediment metagenome</name>
    <dbReference type="NCBI Taxonomy" id="412755"/>
    <lineage>
        <taxon>unclassified sequences</taxon>
        <taxon>metagenomes</taxon>
        <taxon>ecological metagenomes</taxon>
    </lineage>
</organism>
<name>A0A0F9TJD9_9ZZZZ</name>
<dbReference type="PANTHER" id="PTHR48090:SF1">
    <property type="entry name" value="PROPHAGE BACTOPRENOL GLUCOSYL TRANSFERASE HOMOLOG"/>
    <property type="match status" value="1"/>
</dbReference>
<feature type="transmembrane region" description="Helical" evidence="7">
    <location>
        <begin position="193"/>
        <end position="217"/>
    </location>
</feature>
<evidence type="ECO:0000256" key="7">
    <source>
        <dbReference type="SAM" id="Phobius"/>
    </source>
</evidence>
<evidence type="ECO:0000256" key="6">
    <source>
        <dbReference type="ARBA" id="ARBA00023136"/>
    </source>
</evidence>
<sequence>MRSSIFALADYLNSLGQGYELIFVNDGSTDETDVVLRRLQGDDANIRVVELSRAFGSAAAVTAGCHVAGGRAVVTFDRRCENWPELVGELIARWREGFEIIHVGGDGPAKGKGRKRVTPQCCGGRADMRLIDRKVIDAISIAPGASASVDQQIGRVGFRVSRISGSRGAKGPLRTRGDVGADGDLVRVFAKAAAVAGVLFGASVLVYLVSLILLLAGVDMGGEVRMTTVIIGLVSCQFALMALVGVWAVAVVRRSDGRPVYVIRETLGGKRAVAKVFADSDDLGAGGYMVYT</sequence>
<dbReference type="InterPro" id="IPR001173">
    <property type="entry name" value="Glyco_trans_2-like"/>
</dbReference>
<dbReference type="Pfam" id="PF00535">
    <property type="entry name" value="Glycos_transf_2"/>
    <property type="match status" value="1"/>
</dbReference>
<accession>A0A0F9TJD9</accession>
<keyword evidence="4 7" id="KW-0812">Transmembrane</keyword>
<proteinExistence type="predicted"/>
<reference evidence="9" key="1">
    <citation type="journal article" date="2015" name="Nature">
        <title>Complex archaea that bridge the gap between prokaryotes and eukaryotes.</title>
        <authorList>
            <person name="Spang A."/>
            <person name="Saw J.H."/>
            <person name="Jorgensen S.L."/>
            <person name="Zaremba-Niedzwiedzka K."/>
            <person name="Martijn J."/>
            <person name="Lind A.E."/>
            <person name="van Eijk R."/>
            <person name="Schleper C."/>
            <person name="Guy L."/>
            <person name="Ettema T.J."/>
        </authorList>
    </citation>
    <scope>NUCLEOTIDE SEQUENCE</scope>
</reference>
<feature type="transmembrane region" description="Helical" evidence="7">
    <location>
        <begin position="229"/>
        <end position="252"/>
    </location>
</feature>
<evidence type="ECO:0000256" key="1">
    <source>
        <dbReference type="ARBA" id="ARBA00004141"/>
    </source>
</evidence>
<dbReference type="InterPro" id="IPR029044">
    <property type="entry name" value="Nucleotide-diphossugar_trans"/>
</dbReference>
<dbReference type="SUPFAM" id="SSF53448">
    <property type="entry name" value="Nucleotide-diphospho-sugar transferases"/>
    <property type="match status" value="1"/>
</dbReference>
<dbReference type="InterPro" id="IPR050256">
    <property type="entry name" value="Glycosyltransferase_2"/>
</dbReference>
<keyword evidence="2" id="KW-0328">Glycosyltransferase</keyword>
<comment type="subcellular location">
    <subcellularLocation>
        <location evidence="1">Membrane</location>
        <topology evidence="1">Multi-pass membrane protein</topology>
    </subcellularLocation>
</comment>
<evidence type="ECO:0000256" key="3">
    <source>
        <dbReference type="ARBA" id="ARBA00022679"/>
    </source>
</evidence>
<dbReference type="GO" id="GO:0005886">
    <property type="term" value="C:plasma membrane"/>
    <property type="evidence" value="ECO:0007669"/>
    <property type="project" value="TreeGrafter"/>
</dbReference>
<keyword evidence="6 7" id="KW-0472">Membrane</keyword>
<protein>
    <recommendedName>
        <fullName evidence="8">Glycosyltransferase 2-like domain-containing protein</fullName>
    </recommendedName>
</protein>
<dbReference type="Gene3D" id="3.90.550.10">
    <property type="entry name" value="Spore Coat Polysaccharide Biosynthesis Protein SpsA, Chain A"/>
    <property type="match status" value="1"/>
</dbReference>
<dbReference type="AlphaFoldDB" id="A0A0F9TJD9"/>